<dbReference type="EMBL" id="CP080333">
    <property type="protein sequence ID" value="QYL18882.1"/>
    <property type="molecule type" value="Genomic_DNA"/>
</dbReference>
<name>A0ABX8VMS4_9MYCO</name>
<accession>A0ABX8VMS4</accession>
<organism evidence="2 3">
    <name type="scientific">Mycolicibacterium pallens</name>
    <dbReference type="NCBI Taxonomy" id="370524"/>
    <lineage>
        <taxon>Bacteria</taxon>
        <taxon>Bacillati</taxon>
        <taxon>Actinomycetota</taxon>
        <taxon>Actinomycetes</taxon>
        <taxon>Mycobacteriales</taxon>
        <taxon>Mycobacteriaceae</taxon>
        <taxon>Mycolicibacterium</taxon>
    </lineage>
</organism>
<keyword evidence="1" id="KW-0732">Signal</keyword>
<evidence type="ECO:0000313" key="2">
    <source>
        <dbReference type="EMBL" id="QYL18882.1"/>
    </source>
</evidence>
<evidence type="ECO:0000256" key="1">
    <source>
        <dbReference type="SAM" id="SignalP"/>
    </source>
</evidence>
<feature type="signal peptide" evidence="1">
    <location>
        <begin position="1"/>
        <end position="24"/>
    </location>
</feature>
<reference evidence="2 3" key="1">
    <citation type="submission" date="2021-07" db="EMBL/GenBank/DDBJ databases">
        <title>Whole genome sequencing of non-tuberculosis mycobacteria type-strains.</title>
        <authorList>
            <person name="Igarashi Y."/>
            <person name="Osugi A."/>
            <person name="Mitarai S."/>
        </authorList>
    </citation>
    <scope>NUCLEOTIDE SEQUENCE [LARGE SCALE GENOMIC DNA]</scope>
    <source>
        <strain evidence="2 3">JCM 16370</strain>
    </source>
</reference>
<feature type="chain" id="PRO_5046405827" description="Secreted protein" evidence="1">
    <location>
        <begin position="25"/>
        <end position="159"/>
    </location>
</feature>
<protein>
    <recommendedName>
        <fullName evidence="4">Secreted protein</fullName>
    </recommendedName>
</protein>
<proteinExistence type="predicted"/>
<dbReference type="Proteomes" id="UP000825367">
    <property type="component" value="Chromosome"/>
</dbReference>
<sequence length="159" mass="16391">MHKIATLTVAAAVTAGVLAPTAQAAHSKIQFLAPSGNIGCQLGTAPDGSAFAWCKADEHRWIAPQSHTCPRANVPGAIGEPGGENLQLAEGQAPCFGFVMSQLFFSGQYAPPTLHYGDRRSVGSITCTVDPAGVTCADSKTGNAFQMSRDAYTLTAPAA</sequence>
<gene>
    <name evidence="2" type="ORF">K0O64_10520</name>
</gene>
<dbReference type="RefSeq" id="WP_096311083.1">
    <property type="nucleotide sequence ID" value="NZ_BAAAVX010000045.1"/>
</dbReference>
<evidence type="ECO:0000313" key="3">
    <source>
        <dbReference type="Proteomes" id="UP000825367"/>
    </source>
</evidence>
<evidence type="ECO:0008006" key="4">
    <source>
        <dbReference type="Google" id="ProtNLM"/>
    </source>
</evidence>
<keyword evidence="3" id="KW-1185">Reference proteome</keyword>